<feature type="region of interest" description="Disordered" evidence="1">
    <location>
        <begin position="198"/>
        <end position="218"/>
    </location>
</feature>
<organism evidence="3 4">
    <name type="scientific">Actinokineospora auranticolor</name>
    <dbReference type="NCBI Taxonomy" id="155976"/>
    <lineage>
        <taxon>Bacteria</taxon>
        <taxon>Bacillati</taxon>
        <taxon>Actinomycetota</taxon>
        <taxon>Actinomycetes</taxon>
        <taxon>Pseudonocardiales</taxon>
        <taxon>Pseudonocardiaceae</taxon>
        <taxon>Actinokineospora</taxon>
    </lineage>
</organism>
<dbReference type="AlphaFoldDB" id="A0A2S6GR26"/>
<proteinExistence type="predicted"/>
<evidence type="ECO:0000313" key="3">
    <source>
        <dbReference type="EMBL" id="PPK67646.1"/>
    </source>
</evidence>
<comment type="caution">
    <text evidence="3">The sequence shown here is derived from an EMBL/GenBank/DDBJ whole genome shotgun (WGS) entry which is preliminary data.</text>
</comment>
<dbReference type="Proteomes" id="UP000239203">
    <property type="component" value="Unassembled WGS sequence"/>
</dbReference>
<evidence type="ECO:0000313" key="4">
    <source>
        <dbReference type="Proteomes" id="UP000239203"/>
    </source>
</evidence>
<reference evidence="3 4" key="1">
    <citation type="submission" date="2018-02" db="EMBL/GenBank/DDBJ databases">
        <title>Genomic Encyclopedia of Archaeal and Bacterial Type Strains, Phase II (KMG-II): from individual species to whole genera.</title>
        <authorList>
            <person name="Goeker M."/>
        </authorList>
    </citation>
    <scope>NUCLEOTIDE SEQUENCE [LARGE SCALE GENOMIC DNA]</scope>
    <source>
        <strain evidence="3 4">YU 961-1</strain>
    </source>
</reference>
<gene>
    <name evidence="3" type="ORF">CLV40_107312</name>
</gene>
<protein>
    <submittedName>
        <fullName evidence="3">Uncharacterized protein DUF4255</fullName>
    </submittedName>
</protein>
<name>A0A2S6GR26_9PSEU</name>
<keyword evidence="4" id="KW-1185">Reference proteome</keyword>
<accession>A0A2S6GR26</accession>
<dbReference type="Pfam" id="PF14065">
    <property type="entry name" value="Pvc16_N"/>
    <property type="match status" value="1"/>
</dbReference>
<evidence type="ECO:0000259" key="2">
    <source>
        <dbReference type="Pfam" id="PF14065"/>
    </source>
</evidence>
<sequence>MARAADRCAPVHRRPTLAAVITEVDDALCVLLGRALPEGTAVRLDPPKPTWQTERPTKVVDLFLFGLRGDPRGREAGWAEVRDERGAVLSRRGPTRRCELSYLVTARAEKVGEEHMLLDRALRAVLFADTVPEGCLAGELAVAGEPVFLAVADADPGELWTNLGMPARAAFVVTASAALLADTDTELAPPAERIALRSGQDVPRGPLAPAGAKRWVRS</sequence>
<dbReference type="EMBL" id="PTIX01000007">
    <property type="protein sequence ID" value="PPK67646.1"/>
    <property type="molecule type" value="Genomic_DNA"/>
</dbReference>
<feature type="domain" description="Pvc16 N-terminal" evidence="2">
    <location>
        <begin position="23"/>
        <end position="190"/>
    </location>
</feature>
<dbReference type="InterPro" id="IPR025351">
    <property type="entry name" value="Pvc16_N"/>
</dbReference>
<evidence type="ECO:0000256" key="1">
    <source>
        <dbReference type="SAM" id="MobiDB-lite"/>
    </source>
</evidence>